<feature type="region of interest" description="Disordered" evidence="1">
    <location>
        <begin position="158"/>
        <end position="182"/>
    </location>
</feature>
<feature type="compositionally biased region" description="Polar residues" evidence="1">
    <location>
        <begin position="675"/>
        <end position="685"/>
    </location>
</feature>
<feature type="domain" description="Folliculin-interacting protein N-terminal" evidence="2">
    <location>
        <begin position="87"/>
        <end position="233"/>
    </location>
</feature>
<dbReference type="GO" id="GO:0042030">
    <property type="term" value="F:ATPase inhibitor activity"/>
    <property type="evidence" value="ECO:0007669"/>
    <property type="project" value="TreeGrafter"/>
</dbReference>
<dbReference type="InterPro" id="IPR028084">
    <property type="entry name" value="FNIP_N_dom"/>
</dbReference>
<dbReference type="PANTHER" id="PTHR21634:SF9">
    <property type="entry name" value="RE13835P"/>
    <property type="match status" value="1"/>
</dbReference>
<feature type="compositionally biased region" description="Basic residues" evidence="1">
    <location>
        <begin position="326"/>
        <end position="335"/>
    </location>
</feature>
<accession>A0AA38VLU0</accession>
<feature type="compositionally biased region" description="Basic and acidic residues" evidence="1">
    <location>
        <begin position="822"/>
        <end position="835"/>
    </location>
</feature>
<keyword evidence="4" id="KW-1185">Reference proteome</keyword>
<dbReference type="PANTHER" id="PTHR21634">
    <property type="entry name" value="RE13835P"/>
    <property type="match status" value="1"/>
</dbReference>
<feature type="region of interest" description="Disordered" evidence="1">
    <location>
        <begin position="664"/>
        <end position="714"/>
    </location>
</feature>
<gene>
    <name evidence="3" type="ORF">NKR23_g8263</name>
</gene>
<feature type="compositionally biased region" description="Low complexity" evidence="1">
    <location>
        <begin position="686"/>
        <end position="697"/>
    </location>
</feature>
<feature type="region of interest" description="Disordered" evidence="1">
    <location>
        <begin position="351"/>
        <end position="380"/>
    </location>
</feature>
<comment type="caution">
    <text evidence="3">The sequence shown here is derived from an EMBL/GenBank/DDBJ whole genome shotgun (WGS) entry which is preliminary data.</text>
</comment>
<feature type="region of interest" description="Disordered" evidence="1">
    <location>
        <begin position="451"/>
        <end position="482"/>
    </location>
</feature>
<dbReference type="Proteomes" id="UP001174694">
    <property type="component" value="Unassembled WGS sequence"/>
</dbReference>
<feature type="compositionally biased region" description="Low complexity" evidence="1">
    <location>
        <begin position="13"/>
        <end position="29"/>
    </location>
</feature>
<dbReference type="GO" id="GO:0005737">
    <property type="term" value="C:cytoplasm"/>
    <property type="evidence" value="ECO:0007669"/>
    <property type="project" value="TreeGrafter"/>
</dbReference>
<feature type="region of interest" description="Disordered" evidence="1">
    <location>
        <begin position="1047"/>
        <end position="1081"/>
    </location>
</feature>
<feature type="region of interest" description="Disordered" evidence="1">
    <location>
        <begin position="104"/>
        <end position="133"/>
    </location>
</feature>
<feature type="compositionally biased region" description="Polar residues" evidence="1">
    <location>
        <begin position="362"/>
        <end position="380"/>
    </location>
</feature>
<protein>
    <submittedName>
        <fullName evidence="3">Folliculin-interacting protein N-terminus-domain-containing protein</fullName>
    </submittedName>
</protein>
<sequence length="1145" mass="124582">MLGKLLNLTSGAAAGPPAAQAPSSKPVSSLDSVQEDIHTRNLLFPDAQALYEHRHDQVFPLSSSTALPASTANAFDYNGDIDLDTRDVRVIIMQDALSSAPASLLYDSQAPPPPAAAHPSPTDRPMTAAGLSHQALQEARRGQISPRKISLTQPARPVVIQPDSPQPRQGAFDRRGSVQGRNQRIETEAQRAMREYGEEVATFSGCIFGNNEFLAYKGTSTKVHVVPSDPRHEYSSSIIGDGRGSVGRSSTRSSKLAQSFSSEMVSPFNPLASSSSPRIADRKKVLITRLFPVNLPGDNNPSTPQHFAEDSSGYPFPYHGDDNTKAKPKKIQPKQKRTPMYAVALVINLPQGQPQGVPTPGSRSTFRGPSSYTEQESFPSSFSSVRRAGWTLVGQGGGSDTFDSPYSLDVEDRIDAITQHWDIIMRTLTHLQSVVATNIFTLLKQADMGSPDPLPASLSSTISRTPSLPRRKTEEGGQAKPQKTNTKFITLLPNCLADDRQIRAEVDIARTRIVSGLRATRVITGQNRWGIWREEARQIARWGGGREQGFFFLDLLTGFLSVHTDWLQALAPPKYRRQYFLQQKAKNEEDLSLPVRTVIVGNDKIVARRLIFLLSAFLPANQQLASVRAHRPSTSASVGAFSQSPPSYIVPILKEESLRRRINRRAAPRQHSHSRTASMQAPNPRSSIPSHLSHLSSELGTRKSSAATTTTITPETTLPHFSTLQKLDMSSSRWGSVISGLWSARRRDSTQTTLQSRDSVRSGDSYPASPRKPTIPRDDPLAKMVQEARMAHDPAGDESPGVGAGSPQTPRQFPDDGQEDPAVTRREPAMMDRTPDPNGAFESPVKTTINMDDGVIDVDVPFPDYITSFETAVSSPSSSGYLSTPGLGSVLDAFEQQSRIAVDGDVPMNVAGWLQRYHPDFALQAIPPQGDLLEQIKASLRTEPSPVPSVPLEPDQERWVDVSCALVVDTASFSITLIRYRRLIKPKPAVDRTLGGPLLFGSAAVTPSISPYERLLDEDFAEEPITALDELLADAVEKVIAQPGDFSSAASSRTASERRPSVDESAADSDDSRVLHLPAPPAEVPRSECKAVVLAALEGVVKQVVEERQKGSQASSSSSSGGHERESILRQAVKTWLEMVDVGGD</sequence>
<proteinExistence type="predicted"/>
<feature type="region of interest" description="Disordered" evidence="1">
    <location>
        <begin position="792"/>
        <end position="844"/>
    </location>
</feature>
<feature type="compositionally biased region" description="Basic residues" evidence="1">
    <location>
        <begin position="664"/>
        <end position="674"/>
    </location>
</feature>
<feature type="region of interest" description="Disordered" evidence="1">
    <location>
        <begin position="227"/>
        <end position="250"/>
    </location>
</feature>
<evidence type="ECO:0000256" key="1">
    <source>
        <dbReference type="SAM" id="MobiDB-lite"/>
    </source>
</evidence>
<feature type="compositionally biased region" description="Polar residues" evidence="1">
    <location>
        <begin position="698"/>
        <end position="707"/>
    </location>
</feature>
<feature type="region of interest" description="Disordered" evidence="1">
    <location>
        <begin position="296"/>
        <end position="335"/>
    </location>
</feature>
<feature type="compositionally biased region" description="Polar residues" evidence="1">
    <location>
        <begin position="457"/>
        <end position="466"/>
    </location>
</feature>
<dbReference type="Pfam" id="PF14636">
    <property type="entry name" value="FNIP_N"/>
    <property type="match status" value="1"/>
</dbReference>
<evidence type="ECO:0000313" key="3">
    <source>
        <dbReference type="EMBL" id="KAJ9138949.1"/>
    </source>
</evidence>
<dbReference type="GO" id="GO:0051087">
    <property type="term" value="F:protein-folding chaperone binding"/>
    <property type="evidence" value="ECO:0007669"/>
    <property type="project" value="TreeGrafter"/>
</dbReference>
<reference evidence="3" key="1">
    <citation type="submission" date="2022-07" db="EMBL/GenBank/DDBJ databases">
        <title>Fungi with potential for degradation of polypropylene.</title>
        <authorList>
            <person name="Gostincar C."/>
        </authorList>
    </citation>
    <scope>NUCLEOTIDE SEQUENCE</scope>
    <source>
        <strain evidence="3">EXF-13308</strain>
    </source>
</reference>
<feature type="region of interest" description="Disordered" evidence="1">
    <location>
        <begin position="13"/>
        <end position="32"/>
    </location>
</feature>
<feature type="compositionally biased region" description="Low complexity" evidence="1">
    <location>
        <begin position="351"/>
        <end position="361"/>
    </location>
</feature>
<feature type="compositionally biased region" description="Low complexity" evidence="1">
    <location>
        <begin position="1111"/>
        <end position="1121"/>
    </location>
</feature>
<feature type="region of interest" description="Disordered" evidence="1">
    <location>
        <begin position="1106"/>
        <end position="1127"/>
    </location>
</feature>
<evidence type="ECO:0000259" key="2">
    <source>
        <dbReference type="Pfam" id="PF14636"/>
    </source>
</evidence>
<name>A0AA38VLU0_9PEZI</name>
<organism evidence="3 4">
    <name type="scientific">Pleurostoma richardsiae</name>
    <dbReference type="NCBI Taxonomy" id="41990"/>
    <lineage>
        <taxon>Eukaryota</taxon>
        <taxon>Fungi</taxon>
        <taxon>Dikarya</taxon>
        <taxon>Ascomycota</taxon>
        <taxon>Pezizomycotina</taxon>
        <taxon>Sordariomycetes</taxon>
        <taxon>Sordariomycetidae</taxon>
        <taxon>Calosphaeriales</taxon>
        <taxon>Pleurostomataceae</taxon>
        <taxon>Pleurostoma</taxon>
    </lineage>
</organism>
<dbReference type="EMBL" id="JANBVO010000028">
    <property type="protein sequence ID" value="KAJ9138949.1"/>
    <property type="molecule type" value="Genomic_DNA"/>
</dbReference>
<evidence type="ECO:0000313" key="4">
    <source>
        <dbReference type="Proteomes" id="UP001174694"/>
    </source>
</evidence>
<feature type="region of interest" description="Disordered" evidence="1">
    <location>
        <begin position="744"/>
        <end position="780"/>
    </location>
</feature>
<feature type="compositionally biased region" description="Low complexity" evidence="1">
    <location>
        <begin position="235"/>
        <end position="250"/>
    </location>
</feature>
<dbReference type="AlphaFoldDB" id="A0AA38VLU0"/>